<dbReference type="InterPro" id="IPR052163">
    <property type="entry name" value="DGC-Regulatory_Protein"/>
</dbReference>
<dbReference type="InterPro" id="IPR000700">
    <property type="entry name" value="PAS-assoc_C"/>
</dbReference>
<dbReference type="Gene3D" id="3.30.70.270">
    <property type="match status" value="1"/>
</dbReference>
<dbReference type="CDD" id="cd01949">
    <property type="entry name" value="GGDEF"/>
    <property type="match status" value="1"/>
</dbReference>
<reference evidence="4 5" key="1">
    <citation type="submission" date="2021-08" db="EMBL/GenBank/DDBJ databases">
        <title>Draft genome sequence of Mycolicibacterium sp. NGTWS1702 strain.</title>
        <authorList>
            <person name="Matsumoto M."/>
            <person name="Tang B.C.C."/>
            <person name="Machida Y."/>
            <person name="Matoyama H."/>
            <person name="Kishihara T."/>
            <person name="Sato S."/>
            <person name="Kondo I."/>
            <person name="Sano M."/>
            <person name="Kato G."/>
        </authorList>
    </citation>
    <scope>NUCLEOTIDE SEQUENCE [LARGE SCALE GENOMIC DNA]</scope>
    <source>
        <strain evidence="4 5">NGTWSNA01</strain>
    </source>
</reference>
<protein>
    <recommendedName>
        <fullName evidence="6">Diguanylate cyclase</fullName>
    </recommendedName>
</protein>
<evidence type="ECO:0000313" key="4">
    <source>
        <dbReference type="EMBL" id="GJF18001.1"/>
    </source>
</evidence>
<dbReference type="CDD" id="cd00130">
    <property type="entry name" value="PAS"/>
    <property type="match status" value="1"/>
</dbReference>
<evidence type="ECO:0000259" key="2">
    <source>
        <dbReference type="PROSITE" id="PS50113"/>
    </source>
</evidence>
<accession>A0ABQ4VCA5</accession>
<dbReference type="InterPro" id="IPR000160">
    <property type="entry name" value="GGDEF_dom"/>
</dbReference>
<keyword evidence="5" id="KW-1185">Reference proteome</keyword>
<dbReference type="SMART" id="SM00267">
    <property type="entry name" value="GGDEF"/>
    <property type="match status" value="1"/>
</dbReference>
<dbReference type="EMBL" id="BPRH01002650">
    <property type="protein sequence ID" value="GJF18001.1"/>
    <property type="molecule type" value="Genomic_DNA"/>
</dbReference>
<proteinExistence type="predicted"/>
<dbReference type="InterPro" id="IPR035965">
    <property type="entry name" value="PAS-like_dom_sf"/>
</dbReference>
<dbReference type="PANTHER" id="PTHR46663">
    <property type="entry name" value="DIGUANYLATE CYCLASE DGCT-RELATED"/>
    <property type="match status" value="1"/>
</dbReference>
<dbReference type="Proteomes" id="UP001060504">
    <property type="component" value="Unassembled WGS sequence"/>
</dbReference>
<dbReference type="NCBIfam" id="TIGR00229">
    <property type="entry name" value="sensory_box"/>
    <property type="match status" value="1"/>
</dbReference>
<dbReference type="Gene3D" id="3.30.450.20">
    <property type="entry name" value="PAS domain"/>
    <property type="match status" value="1"/>
</dbReference>
<dbReference type="PROSITE" id="PS50887">
    <property type="entry name" value="GGDEF"/>
    <property type="match status" value="1"/>
</dbReference>
<evidence type="ECO:0008006" key="6">
    <source>
        <dbReference type="Google" id="ProtNLM"/>
    </source>
</evidence>
<dbReference type="InterPro" id="IPR000014">
    <property type="entry name" value="PAS"/>
</dbReference>
<dbReference type="InterPro" id="IPR013767">
    <property type="entry name" value="PAS_fold"/>
</dbReference>
<dbReference type="InterPro" id="IPR043128">
    <property type="entry name" value="Rev_trsase/Diguanyl_cyclase"/>
</dbReference>
<dbReference type="SUPFAM" id="SSF55785">
    <property type="entry name" value="PYP-like sensor domain (PAS domain)"/>
    <property type="match status" value="1"/>
</dbReference>
<feature type="domain" description="GGDEF" evidence="3">
    <location>
        <begin position="218"/>
        <end position="348"/>
    </location>
</feature>
<organism evidence="4 5">
    <name type="scientific">Mycolicibacterium cyprinidarum</name>
    <dbReference type="NCBI Taxonomy" id="2860311"/>
    <lineage>
        <taxon>Bacteria</taxon>
        <taxon>Bacillati</taxon>
        <taxon>Actinomycetota</taxon>
        <taxon>Actinomycetes</taxon>
        <taxon>Mycobacteriales</taxon>
        <taxon>Mycobacteriaceae</taxon>
        <taxon>Mycolicibacterium</taxon>
    </lineage>
</organism>
<gene>
    <name evidence="4" type="ORF">NGTWS1702_25290</name>
</gene>
<evidence type="ECO:0000313" key="5">
    <source>
        <dbReference type="Proteomes" id="UP001060504"/>
    </source>
</evidence>
<dbReference type="Pfam" id="PF00990">
    <property type="entry name" value="GGDEF"/>
    <property type="match status" value="1"/>
</dbReference>
<dbReference type="NCBIfam" id="TIGR00254">
    <property type="entry name" value="GGDEF"/>
    <property type="match status" value="1"/>
</dbReference>
<dbReference type="SMART" id="SM00091">
    <property type="entry name" value="PAS"/>
    <property type="match status" value="1"/>
</dbReference>
<dbReference type="SUPFAM" id="SSF55073">
    <property type="entry name" value="Nucleotide cyclase"/>
    <property type="match status" value="1"/>
</dbReference>
<evidence type="ECO:0000259" key="3">
    <source>
        <dbReference type="PROSITE" id="PS50887"/>
    </source>
</evidence>
<feature type="domain" description="PAC" evidence="2">
    <location>
        <begin position="134"/>
        <end position="186"/>
    </location>
</feature>
<dbReference type="SMART" id="SM00086">
    <property type="entry name" value="PAC"/>
    <property type="match status" value="1"/>
</dbReference>
<dbReference type="Pfam" id="PF00989">
    <property type="entry name" value="PAS"/>
    <property type="match status" value="1"/>
</dbReference>
<dbReference type="InterPro" id="IPR029787">
    <property type="entry name" value="Nucleotide_cyclase"/>
</dbReference>
<dbReference type="PROSITE" id="PS50112">
    <property type="entry name" value="PAS"/>
    <property type="match status" value="1"/>
</dbReference>
<dbReference type="PANTHER" id="PTHR46663:SF4">
    <property type="entry name" value="DIGUANYLATE CYCLASE DGCT-RELATED"/>
    <property type="match status" value="1"/>
</dbReference>
<dbReference type="PROSITE" id="PS50113">
    <property type="entry name" value="PAC"/>
    <property type="match status" value="1"/>
</dbReference>
<comment type="caution">
    <text evidence="4">The sequence shown here is derived from an EMBL/GenBank/DDBJ whole genome shotgun (WGS) entry which is preliminary data.</text>
</comment>
<evidence type="ECO:0000259" key="1">
    <source>
        <dbReference type="PROSITE" id="PS50112"/>
    </source>
</evidence>
<feature type="domain" description="PAS" evidence="1">
    <location>
        <begin position="61"/>
        <end position="125"/>
    </location>
</feature>
<sequence>MVAGSNTPEPETLADALDLLRQRESDLYRAREQLALAHRELEDTNRGLIALHSELQASQQAEARLAAVVQSSDDVIISMTAEGVIQTCNPGAVRLLGHPEERIVGEPVQFLMPPQSQEMLDKALHGIRCGERAQTYDTQWCRADGALIEVAVNVCALRDTAGDLIGFSAIARDITAQVEAQRQLQRLAHYDTLTGLVNRAETIGRLESALRSPRKPGPELGVLFCDVDHFKAVNDTWGHSVGDMVLATVADRIRQSVRREDTVGRTGGDEILVLLPGVHSIKEAAQIAEKIRRRAAEPIEHCGNVIRATLSIGATLAIPGESVTTMTTRSDFAMYEAKRAGRNAVTCI</sequence>
<name>A0ABQ4VCA5_9MYCO</name>
<dbReference type="InterPro" id="IPR001610">
    <property type="entry name" value="PAC"/>
</dbReference>